<dbReference type="PANTHER" id="PTHR47219">
    <property type="entry name" value="RAB GTPASE-ACTIVATING PROTEIN 1-LIKE"/>
    <property type="match status" value="1"/>
</dbReference>
<dbReference type="GO" id="GO:0005096">
    <property type="term" value="F:GTPase activator activity"/>
    <property type="evidence" value="ECO:0007669"/>
    <property type="project" value="TreeGrafter"/>
</dbReference>
<evidence type="ECO:0000313" key="3">
    <source>
        <dbReference type="Proteomes" id="UP000078348"/>
    </source>
</evidence>
<evidence type="ECO:0000313" key="2">
    <source>
        <dbReference type="EMBL" id="OAO13615.1"/>
    </source>
</evidence>
<sequence>MERELRLLDLVYRKQDPRHTEGKIVYAEDDEDGEMRYVVLFRGEENYASFSKSELSLCNNMIDSIFNNSSLQQHPLQQKELTQDDMQAIIDGSLDNPSSRRVLWYDILFYKREWLKYSPEGIKPPVLQLFRYPIPEEIRCFLWSEFLGVQESYEVGYYSIIRSKQFSIPSSSLSVIEADLRRMDITTPEYRQMLRLLVIPLPSPNAQTSIYLHDSKIGYVQGMHFLMYALLHLFTEEEAFFVFLRIIDFLPRNYYDFNLEGINTDLLVVAALLNRADSFLYSTMEQKTGDMIFFLSPVYKWLVDLFSNPFTPAFTFHLLDFVFCAGNGALVLAAVSLVTQFRKQFITCETMEDVTRVFNAIPLMPTQDAVLSSVEYVYEACLMGNPREIQLLRTELHHETQRANSSCEETPAIEEQNGLVSDLLKGETRTAPGTPPLLLSMQMSMHMQQIRSSFKRVSGFGEAVGEESLQTRRHLRDSMDIIAAEHFPSFADFSESCEEEADVNPWRESMIDEEAVKDLRRSWAEKTPEGAAECSEEVKCEEGEKRGKEEMQSMKKRLQSDALLKRVFLLYDNIRNRRTFNITNGEVECVRDGDFLQGDSIDVDETYLSSYRSHLFF</sequence>
<keyword evidence="3" id="KW-1185">Reference proteome</keyword>
<reference evidence="2 3" key="1">
    <citation type="submission" date="2016-05" db="EMBL/GenBank/DDBJ databases">
        <title>Nuclear genome of Blastocystis sp. subtype 1 NandII.</title>
        <authorList>
            <person name="Gentekaki E."/>
            <person name="Curtis B."/>
            <person name="Stairs C."/>
            <person name="Eme L."/>
            <person name="Herman E."/>
            <person name="Klimes V."/>
            <person name="Arias M.C."/>
            <person name="Elias M."/>
            <person name="Hilliou F."/>
            <person name="Klute M."/>
            <person name="Malik S.-B."/>
            <person name="Pightling A."/>
            <person name="Rachubinski R."/>
            <person name="Salas D."/>
            <person name="Schlacht A."/>
            <person name="Suga H."/>
            <person name="Archibald J."/>
            <person name="Ball S.G."/>
            <person name="Clark G."/>
            <person name="Dacks J."/>
            <person name="Van Der Giezen M."/>
            <person name="Tsaousis A."/>
            <person name="Roger A."/>
        </authorList>
    </citation>
    <scope>NUCLEOTIDE SEQUENCE [LARGE SCALE GENOMIC DNA]</scope>
    <source>
        <strain evidence="3">ATCC 50177 / NandII</strain>
    </source>
</reference>
<name>A0A196S989_BLAHN</name>
<dbReference type="PROSITE" id="PS50086">
    <property type="entry name" value="TBC_RABGAP"/>
    <property type="match status" value="1"/>
</dbReference>
<proteinExistence type="predicted"/>
<dbReference type="InterPro" id="IPR000195">
    <property type="entry name" value="Rab-GAP-TBC_dom"/>
</dbReference>
<organism evidence="2 3">
    <name type="scientific">Blastocystis sp. subtype 1 (strain ATCC 50177 / NandII)</name>
    <dbReference type="NCBI Taxonomy" id="478820"/>
    <lineage>
        <taxon>Eukaryota</taxon>
        <taxon>Sar</taxon>
        <taxon>Stramenopiles</taxon>
        <taxon>Bigyra</taxon>
        <taxon>Opalozoa</taxon>
        <taxon>Opalinata</taxon>
        <taxon>Blastocystidae</taxon>
        <taxon>Blastocystis</taxon>
    </lineage>
</organism>
<dbReference type="OrthoDB" id="294251at2759"/>
<dbReference type="SMART" id="SM00164">
    <property type="entry name" value="TBC"/>
    <property type="match status" value="1"/>
</dbReference>
<dbReference type="SUPFAM" id="SSF47923">
    <property type="entry name" value="Ypt/Rab-GAP domain of gyp1p"/>
    <property type="match status" value="2"/>
</dbReference>
<dbReference type="Gene3D" id="1.10.472.80">
    <property type="entry name" value="Ypt/Rab-GAP domain of gyp1p, domain 3"/>
    <property type="match status" value="1"/>
</dbReference>
<dbReference type="Proteomes" id="UP000078348">
    <property type="component" value="Unassembled WGS sequence"/>
</dbReference>
<accession>A0A196S989</accession>
<protein>
    <submittedName>
        <fullName evidence="2">Rab GTPase-activating protein 1-like protein</fullName>
    </submittedName>
</protein>
<evidence type="ECO:0000259" key="1">
    <source>
        <dbReference type="PROSITE" id="PS50086"/>
    </source>
</evidence>
<dbReference type="InterPro" id="IPR050302">
    <property type="entry name" value="Rab_GAP_TBC_domain"/>
</dbReference>
<dbReference type="GO" id="GO:0031267">
    <property type="term" value="F:small GTPase binding"/>
    <property type="evidence" value="ECO:0007669"/>
    <property type="project" value="TreeGrafter"/>
</dbReference>
<dbReference type="AlphaFoldDB" id="A0A196S989"/>
<dbReference type="Pfam" id="PF00566">
    <property type="entry name" value="RabGAP-TBC"/>
    <property type="match status" value="1"/>
</dbReference>
<comment type="caution">
    <text evidence="2">The sequence shown here is derived from an EMBL/GenBank/DDBJ whole genome shotgun (WGS) entry which is preliminary data.</text>
</comment>
<dbReference type="InterPro" id="IPR035969">
    <property type="entry name" value="Rab-GAP_TBC_sf"/>
</dbReference>
<gene>
    <name evidence="2" type="ORF">AV274_4722</name>
</gene>
<dbReference type="Gene3D" id="1.10.8.270">
    <property type="entry name" value="putative rabgap domain of human tbc1 domain family member 14 like domains"/>
    <property type="match status" value="1"/>
</dbReference>
<feature type="domain" description="Rab-GAP TBC" evidence="1">
    <location>
        <begin position="133"/>
        <end position="326"/>
    </location>
</feature>
<dbReference type="EMBL" id="LXWW01000363">
    <property type="protein sequence ID" value="OAO13615.1"/>
    <property type="molecule type" value="Genomic_DNA"/>
</dbReference>
<dbReference type="PANTHER" id="PTHR47219:SF20">
    <property type="entry name" value="TBC1 DOMAIN FAMILY MEMBER 2B"/>
    <property type="match status" value="1"/>
</dbReference>
<dbReference type="STRING" id="478820.A0A196S989"/>